<dbReference type="EMBL" id="CABIJS010000709">
    <property type="protein sequence ID" value="VUZ57080.1"/>
    <property type="molecule type" value="Genomic_DNA"/>
</dbReference>
<protein>
    <submittedName>
        <fullName evidence="1">Uncharacterized protein</fullName>
    </submittedName>
</protein>
<name>A0A564ZC90_HYMDI</name>
<accession>A0A564ZC90</accession>
<proteinExistence type="predicted"/>
<dbReference type="AlphaFoldDB" id="A0A564ZC90"/>
<gene>
    <name evidence="1" type="ORF">WMSIL1_LOCUS14545</name>
</gene>
<keyword evidence="2" id="KW-1185">Reference proteome</keyword>
<evidence type="ECO:0000313" key="1">
    <source>
        <dbReference type="EMBL" id="VUZ57080.1"/>
    </source>
</evidence>
<evidence type="ECO:0000313" key="2">
    <source>
        <dbReference type="Proteomes" id="UP000321570"/>
    </source>
</evidence>
<reference evidence="1 2" key="1">
    <citation type="submission" date="2019-07" db="EMBL/GenBank/DDBJ databases">
        <authorList>
            <person name="Jastrzebski P J."/>
            <person name="Paukszto L."/>
            <person name="Jastrzebski P J."/>
        </authorList>
    </citation>
    <scope>NUCLEOTIDE SEQUENCE [LARGE SCALE GENOMIC DNA]</scope>
    <source>
        <strain evidence="1 2">WMS-il1</strain>
    </source>
</reference>
<dbReference type="Proteomes" id="UP000321570">
    <property type="component" value="Unassembled WGS sequence"/>
</dbReference>
<organism evidence="1 2">
    <name type="scientific">Hymenolepis diminuta</name>
    <name type="common">Rat tapeworm</name>
    <dbReference type="NCBI Taxonomy" id="6216"/>
    <lineage>
        <taxon>Eukaryota</taxon>
        <taxon>Metazoa</taxon>
        <taxon>Spiralia</taxon>
        <taxon>Lophotrochozoa</taxon>
        <taxon>Platyhelminthes</taxon>
        <taxon>Cestoda</taxon>
        <taxon>Eucestoda</taxon>
        <taxon>Cyclophyllidea</taxon>
        <taxon>Hymenolepididae</taxon>
        <taxon>Hymenolepis</taxon>
    </lineage>
</organism>
<sequence length="101" mass="11317">MKISIQKSSSRTATNYYQLLPANPNSVLPKPSPLCLPDAIQPSTPSLQFSLQDTIQSTTPPSCMSQSELSRTRCGRRVNFPSRLADYVQQLIIERFYLLAI</sequence>